<dbReference type="EMBL" id="JAAKZF010000020">
    <property type="protein sequence ID" value="NGO52630.1"/>
    <property type="molecule type" value="Genomic_DNA"/>
</dbReference>
<evidence type="ECO:0000313" key="2">
    <source>
        <dbReference type="Proteomes" id="UP001642900"/>
    </source>
</evidence>
<proteinExistence type="predicted"/>
<keyword evidence="2" id="KW-1185">Reference proteome</keyword>
<reference evidence="1 2" key="1">
    <citation type="submission" date="2020-02" db="EMBL/GenBank/DDBJ databases">
        <title>Genome sequence of strain CCNWXJ40-4.</title>
        <authorList>
            <person name="Gao J."/>
            <person name="Sun J."/>
        </authorList>
    </citation>
    <scope>NUCLEOTIDE SEQUENCE [LARGE SCALE GENOMIC DNA]</scope>
    <source>
        <strain evidence="1 2">CCNWXJ 40-4</strain>
    </source>
</reference>
<protein>
    <submittedName>
        <fullName evidence="1">Uncharacterized protein</fullName>
    </submittedName>
</protein>
<sequence>MQHQTLEHLKAVAEVHPDLARPMMTRRERLERWAGLLEQRPERRLATLHGTEYQAGGARATMRGSGSPLSVAFDDPVLRAEGLEDDSYGEAKRFFELSDWQLHGIVCYCHFGETVTSATAARHVRAAINPRTGIFARLRDLIIG</sequence>
<name>A0A6G4WES0_9HYPH</name>
<gene>
    <name evidence="1" type="ORF">G6N73_15825</name>
</gene>
<dbReference type="Proteomes" id="UP001642900">
    <property type="component" value="Unassembled WGS sequence"/>
</dbReference>
<evidence type="ECO:0000313" key="1">
    <source>
        <dbReference type="EMBL" id="NGO52630.1"/>
    </source>
</evidence>
<dbReference type="AlphaFoldDB" id="A0A6G4WES0"/>
<comment type="caution">
    <text evidence="1">The sequence shown here is derived from an EMBL/GenBank/DDBJ whole genome shotgun (WGS) entry which is preliminary data.</text>
</comment>
<dbReference type="RefSeq" id="WP_165029201.1">
    <property type="nucleotide sequence ID" value="NZ_JAAKZF010000020.1"/>
</dbReference>
<accession>A0A6G4WES0</accession>
<organism evidence="1 2">
    <name type="scientific">Allomesorhizobium camelthorni</name>
    <dbReference type="NCBI Taxonomy" id="475069"/>
    <lineage>
        <taxon>Bacteria</taxon>
        <taxon>Pseudomonadati</taxon>
        <taxon>Pseudomonadota</taxon>
        <taxon>Alphaproteobacteria</taxon>
        <taxon>Hyphomicrobiales</taxon>
        <taxon>Phyllobacteriaceae</taxon>
        <taxon>Allomesorhizobium</taxon>
    </lineage>
</organism>